<accession>A0AAW1HSX6</accession>
<comment type="caution">
    <text evidence="2">The sequence shown here is derived from an EMBL/GenBank/DDBJ whole genome shotgun (WGS) entry which is preliminary data.</text>
</comment>
<feature type="non-terminal residue" evidence="2">
    <location>
        <position position="1"/>
    </location>
</feature>
<feature type="region of interest" description="Disordered" evidence="1">
    <location>
        <begin position="1"/>
        <end position="28"/>
    </location>
</feature>
<evidence type="ECO:0000313" key="3">
    <source>
        <dbReference type="Proteomes" id="UP001458880"/>
    </source>
</evidence>
<evidence type="ECO:0000256" key="1">
    <source>
        <dbReference type="SAM" id="MobiDB-lite"/>
    </source>
</evidence>
<proteinExistence type="predicted"/>
<dbReference type="AlphaFoldDB" id="A0AAW1HSX6"/>
<organism evidence="2 3">
    <name type="scientific">Popillia japonica</name>
    <name type="common">Japanese beetle</name>
    <dbReference type="NCBI Taxonomy" id="7064"/>
    <lineage>
        <taxon>Eukaryota</taxon>
        <taxon>Metazoa</taxon>
        <taxon>Ecdysozoa</taxon>
        <taxon>Arthropoda</taxon>
        <taxon>Hexapoda</taxon>
        <taxon>Insecta</taxon>
        <taxon>Pterygota</taxon>
        <taxon>Neoptera</taxon>
        <taxon>Endopterygota</taxon>
        <taxon>Coleoptera</taxon>
        <taxon>Polyphaga</taxon>
        <taxon>Scarabaeiformia</taxon>
        <taxon>Scarabaeidae</taxon>
        <taxon>Rutelinae</taxon>
        <taxon>Popillia</taxon>
    </lineage>
</organism>
<reference evidence="2 3" key="1">
    <citation type="journal article" date="2024" name="BMC Genomics">
        <title>De novo assembly and annotation of Popillia japonica's genome with initial clues to its potential as an invasive pest.</title>
        <authorList>
            <person name="Cucini C."/>
            <person name="Boschi S."/>
            <person name="Funari R."/>
            <person name="Cardaioli E."/>
            <person name="Iannotti N."/>
            <person name="Marturano G."/>
            <person name="Paoli F."/>
            <person name="Bruttini M."/>
            <person name="Carapelli A."/>
            <person name="Frati F."/>
            <person name="Nardi F."/>
        </authorList>
    </citation>
    <scope>NUCLEOTIDE SEQUENCE [LARGE SCALE GENOMIC DNA]</scope>
    <source>
        <strain evidence="2">DMR45628</strain>
    </source>
</reference>
<sequence>NLNETETQENEDELEYGENALDDSSSDT</sequence>
<keyword evidence="3" id="KW-1185">Reference proteome</keyword>
<name>A0AAW1HSX6_POPJA</name>
<gene>
    <name evidence="2" type="ORF">QE152_g40096</name>
</gene>
<protein>
    <submittedName>
        <fullName evidence="2">Uncharacterized protein</fullName>
    </submittedName>
</protein>
<dbReference type="EMBL" id="JASPKY010001039">
    <property type="protein sequence ID" value="KAK9679350.1"/>
    <property type="molecule type" value="Genomic_DNA"/>
</dbReference>
<evidence type="ECO:0000313" key="2">
    <source>
        <dbReference type="EMBL" id="KAK9679350.1"/>
    </source>
</evidence>
<dbReference type="Proteomes" id="UP001458880">
    <property type="component" value="Unassembled WGS sequence"/>
</dbReference>